<evidence type="ECO:0008006" key="3">
    <source>
        <dbReference type="Google" id="ProtNLM"/>
    </source>
</evidence>
<evidence type="ECO:0000313" key="2">
    <source>
        <dbReference type="EMBL" id="GEU28233.1"/>
    </source>
</evidence>
<name>A0A699GEA7_TANCI</name>
<feature type="chain" id="PRO_5025440706" description="TraB/GumN family protein" evidence="1">
    <location>
        <begin position="29"/>
        <end position="309"/>
    </location>
</feature>
<accession>A0A699GEA7</accession>
<reference evidence="2" key="1">
    <citation type="journal article" date="2019" name="Sci. Rep.">
        <title>Draft genome of Tanacetum cinerariifolium, the natural source of mosquito coil.</title>
        <authorList>
            <person name="Yamashiro T."/>
            <person name="Shiraishi A."/>
            <person name="Satake H."/>
            <person name="Nakayama K."/>
        </authorList>
    </citation>
    <scope>NUCLEOTIDE SEQUENCE</scope>
</reference>
<dbReference type="AlphaFoldDB" id="A0A699GEA7"/>
<proteinExistence type="predicted"/>
<sequence length="309" mass="34165">MEIYLIGIRMKSKFLLIIAAVWLVSTSARSEPYAALEITSPSGQRSLLLGTMHVPYPGMVLPDPAILDGARAYVIEHTTADERNTPRLAPEVLIGLQSKMDVVANWAMPLSEAQIDTLLERLNCSSPEKISRENFRMLLKLDSPRLVAQLAWLPCLPGQRKSRDQWMDEVASKYKVPVVSLETQDEVGARRLALPTSIYQKELFSALDGNLIASYNEVVASINGGNFEAAWAAARITVYAEDERQLFERIMVAERNALWIPRLIPILDQGKAVILVGVAHLPGPLGVVALLKARGYDVQRVILQGQAAE</sequence>
<dbReference type="EMBL" id="BKCJ010000003">
    <property type="protein sequence ID" value="GEU28233.1"/>
    <property type="molecule type" value="Genomic_DNA"/>
</dbReference>
<evidence type="ECO:0000256" key="1">
    <source>
        <dbReference type="SAM" id="SignalP"/>
    </source>
</evidence>
<organism evidence="2">
    <name type="scientific">Tanacetum cinerariifolium</name>
    <name type="common">Dalmatian daisy</name>
    <name type="synonym">Chrysanthemum cinerariifolium</name>
    <dbReference type="NCBI Taxonomy" id="118510"/>
    <lineage>
        <taxon>Eukaryota</taxon>
        <taxon>Viridiplantae</taxon>
        <taxon>Streptophyta</taxon>
        <taxon>Embryophyta</taxon>
        <taxon>Tracheophyta</taxon>
        <taxon>Spermatophyta</taxon>
        <taxon>Magnoliopsida</taxon>
        <taxon>eudicotyledons</taxon>
        <taxon>Gunneridae</taxon>
        <taxon>Pentapetalae</taxon>
        <taxon>asterids</taxon>
        <taxon>campanulids</taxon>
        <taxon>Asterales</taxon>
        <taxon>Asteraceae</taxon>
        <taxon>Asteroideae</taxon>
        <taxon>Anthemideae</taxon>
        <taxon>Anthemidinae</taxon>
        <taxon>Tanacetum</taxon>
    </lineage>
</organism>
<dbReference type="InterPro" id="IPR002816">
    <property type="entry name" value="TraB/PrgY/GumN_fam"/>
</dbReference>
<keyword evidence="1" id="KW-0732">Signal</keyword>
<feature type="signal peptide" evidence="1">
    <location>
        <begin position="1"/>
        <end position="28"/>
    </location>
</feature>
<comment type="caution">
    <text evidence="2">The sequence shown here is derived from an EMBL/GenBank/DDBJ whole genome shotgun (WGS) entry which is preliminary data.</text>
</comment>
<dbReference type="CDD" id="cd14789">
    <property type="entry name" value="Tiki"/>
    <property type="match status" value="1"/>
</dbReference>
<dbReference type="Pfam" id="PF01963">
    <property type="entry name" value="TraB_PrgY_gumN"/>
    <property type="match status" value="1"/>
</dbReference>
<gene>
    <name evidence="2" type="ORF">Tci_000211</name>
</gene>
<protein>
    <recommendedName>
        <fullName evidence="3">TraB/GumN family protein</fullName>
    </recommendedName>
</protein>